<protein>
    <recommendedName>
        <fullName evidence="4">Mating type protein 1-2-1</fullName>
    </recommendedName>
</protein>
<evidence type="ECO:0008006" key="4">
    <source>
        <dbReference type="Google" id="ProtNLM"/>
    </source>
</evidence>
<evidence type="ECO:0000313" key="3">
    <source>
        <dbReference type="Proteomes" id="UP001600888"/>
    </source>
</evidence>
<evidence type="ECO:0000313" key="2">
    <source>
        <dbReference type="EMBL" id="KAL2272093.1"/>
    </source>
</evidence>
<feature type="compositionally biased region" description="Basic residues" evidence="1">
    <location>
        <begin position="55"/>
        <end position="71"/>
    </location>
</feature>
<reference evidence="2 3" key="1">
    <citation type="submission" date="2024-03" db="EMBL/GenBank/DDBJ databases">
        <title>A high-quality draft genome sequence of Diaporthe vaccinii, a causative agent of upright dieback and viscid rot disease in cranberry plants.</title>
        <authorList>
            <person name="Sarrasin M."/>
            <person name="Lang B.F."/>
            <person name="Burger G."/>
        </authorList>
    </citation>
    <scope>NUCLEOTIDE SEQUENCE [LARGE SCALE GENOMIC DNA]</scope>
    <source>
        <strain evidence="2 3">IS7</strain>
    </source>
</reference>
<feature type="compositionally biased region" description="Basic residues" evidence="1">
    <location>
        <begin position="129"/>
        <end position="146"/>
    </location>
</feature>
<sequence>WNTVPTDTDQLPTGILTARNGNLLSCLGVIVLSEDESATLRLPSQPEEGESSGLLRRKPPSSKNPHSRRLRQSSIPSPLRPYKAFKKNPLSRYPPRRKPPSRHPCRKPSSRQPSSNRSPKHGMAEPSLKRNKAKKTSRNKNTKRYSVKPEHLNHRESNPGL</sequence>
<comment type="caution">
    <text evidence="2">The sequence shown here is derived from an EMBL/GenBank/DDBJ whole genome shotgun (WGS) entry which is preliminary data.</text>
</comment>
<feature type="compositionally biased region" description="Basic residues" evidence="1">
    <location>
        <begin position="94"/>
        <end position="109"/>
    </location>
</feature>
<feature type="region of interest" description="Disordered" evidence="1">
    <location>
        <begin position="39"/>
        <end position="161"/>
    </location>
</feature>
<evidence type="ECO:0000256" key="1">
    <source>
        <dbReference type="SAM" id="MobiDB-lite"/>
    </source>
</evidence>
<accession>A0ABR4DP47</accession>
<feature type="compositionally biased region" description="Basic and acidic residues" evidence="1">
    <location>
        <begin position="147"/>
        <end position="161"/>
    </location>
</feature>
<organism evidence="2 3">
    <name type="scientific">Diaporthe vaccinii</name>
    <dbReference type="NCBI Taxonomy" id="105482"/>
    <lineage>
        <taxon>Eukaryota</taxon>
        <taxon>Fungi</taxon>
        <taxon>Dikarya</taxon>
        <taxon>Ascomycota</taxon>
        <taxon>Pezizomycotina</taxon>
        <taxon>Sordariomycetes</taxon>
        <taxon>Sordariomycetidae</taxon>
        <taxon>Diaporthales</taxon>
        <taxon>Diaporthaceae</taxon>
        <taxon>Diaporthe</taxon>
        <taxon>Diaporthe eres species complex</taxon>
    </lineage>
</organism>
<feature type="non-terminal residue" evidence="2">
    <location>
        <position position="1"/>
    </location>
</feature>
<keyword evidence="3" id="KW-1185">Reference proteome</keyword>
<proteinExistence type="predicted"/>
<gene>
    <name evidence="2" type="ORF">FJTKL_08600</name>
</gene>
<name>A0ABR4DP47_9PEZI</name>
<dbReference type="EMBL" id="JBAWTH010000343">
    <property type="protein sequence ID" value="KAL2272093.1"/>
    <property type="molecule type" value="Genomic_DNA"/>
</dbReference>
<dbReference type="Proteomes" id="UP001600888">
    <property type="component" value="Unassembled WGS sequence"/>
</dbReference>